<feature type="domain" description="UvrD-like helicase ATP-binding" evidence="10">
    <location>
        <begin position="13"/>
        <end position="341"/>
    </location>
</feature>
<evidence type="ECO:0000256" key="2">
    <source>
        <dbReference type="ARBA" id="ARBA00022801"/>
    </source>
</evidence>
<keyword evidence="4 9" id="KW-0067">ATP-binding</keyword>
<dbReference type="PANTHER" id="PTHR11070">
    <property type="entry name" value="UVRD / RECB / PCRA DNA HELICASE FAMILY MEMBER"/>
    <property type="match status" value="1"/>
</dbReference>
<evidence type="ECO:0000313" key="12">
    <source>
        <dbReference type="Proteomes" id="UP000218335"/>
    </source>
</evidence>
<dbReference type="EC" id="5.6.2.4" evidence="7"/>
<proteinExistence type="predicted"/>
<dbReference type="PANTHER" id="PTHR11070:SF3">
    <property type="entry name" value="DNA 3'-5' HELICASE"/>
    <property type="match status" value="1"/>
</dbReference>
<dbReference type="PROSITE" id="PS51198">
    <property type="entry name" value="UVRD_HELICASE_ATP_BIND"/>
    <property type="match status" value="1"/>
</dbReference>
<organism evidence="11 12">
    <name type="scientific">Staphylococcus delphini</name>
    <dbReference type="NCBI Taxonomy" id="53344"/>
    <lineage>
        <taxon>Bacteria</taxon>
        <taxon>Bacillati</taxon>
        <taxon>Bacillota</taxon>
        <taxon>Bacilli</taxon>
        <taxon>Bacillales</taxon>
        <taxon>Staphylococcaceae</taxon>
        <taxon>Staphylococcus</taxon>
        <taxon>Staphylococcus intermedius group</taxon>
    </lineage>
</organism>
<evidence type="ECO:0000256" key="3">
    <source>
        <dbReference type="ARBA" id="ARBA00022806"/>
    </source>
</evidence>
<keyword evidence="1 9" id="KW-0547">Nucleotide-binding</keyword>
<comment type="caution">
    <text evidence="11">The sequence shown here is derived from an EMBL/GenBank/DDBJ whole genome shotgun (WGS) entry which is preliminary data.</text>
</comment>
<dbReference type="GO" id="GO:0000725">
    <property type="term" value="P:recombinational repair"/>
    <property type="evidence" value="ECO:0007669"/>
    <property type="project" value="TreeGrafter"/>
</dbReference>
<keyword evidence="2 9" id="KW-0378">Hydrolase</keyword>
<dbReference type="GO" id="GO:0003677">
    <property type="term" value="F:DNA binding"/>
    <property type="evidence" value="ECO:0007669"/>
    <property type="project" value="InterPro"/>
</dbReference>
<evidence type="ECO:0000256" key="9">
    <source>
        <dbReference type="PROSITE-ProRule" id="PRU00560"/>
    </source>
</evidence>
<name>A0A2A4GWE6_9STAP</name>
<comment type="catalytic activity">
    <reaction evidence="6">
        <text>Couples ATP hydrolysis with the unwinding of duplex DNA by translocating in the 3'-5' direction.</text>
        <dbReference type="EC" id="5.6.2.4"/>
    </reaction>
</comment>
<dbReference type="Proteomes" id="UP000218335">
    <property type="component" value="Unassembled WGS sequence"/>
</dbReference>
<dbReference type="SUPFAM" id="SSF52540">
    <property type="entry name" value="P-loop containing nucleoside triphosphate hydrolases"/>
    <property type="match status" value="1"/>
</dbReference>
<evidence type="ECO:0000256" key="7">
    <source>
        <dbReference type="ARBA" id="ARBA00034808"/>
    </source>
</evidence>
<dbReference type="GO" id="GO:0043138">
    <property type="term" value="F:3'-5' DNA helicase activity"/>
    <property type="evidence" value="ECO:0007669"/>
    <property type="project" value="UniProtKB-EC"/>
</dbReference>
<feature type="binding site" evidence="9">
    <location>
        <begin position="34"/>
        <end position="41"/>
    </location>
    <ligand>
        <name>ATP</name>
        <dbReference type="ChEBI" id="CHEBI:30616"/>
    </ligand>
</feature>
<keyword evidence="3 9" id="KW-0347">Helicase</keyword>
<evidence type="ECO:0000259" key="10">
    <source>
        <dbReference type="PROSITE" id="PS51198"/>
    </source>
</evidence>
<dbReference type="EMBL" id="MWUU01000011">
    <property type="protein sequence ID" value="PCF54650.1"/>
    <property type="molecule type" value="Genomic_DNA"/>
</dbReference>
<dbReference type="GO" id="GO:0016887">
    <property type="term" value="F:ATP hydrolysis activity"/>
    <property type="evidence" value="ECO:0007669"/>
    <property type="project" value="RHEA"/>
</dbReference>
<dbReference type="AlphaFoldDB" id="A0A2A4GWE6"/>
<gene>
    <name evidence="11" type="ORF">B5C08_09245</name>
</gene>
<sequence length="680" mass="79729">MTYTISRENEMSELKIQQDINKCLDEFNSFCFDAAAGSGKTYALKKSIEHILKSEGESLKLKNQKILCITYTNIAKSEILNRIGKSTTVLVSTIHEFLWSFISNQQELLILEHSKRIKEELDEIEKRIEKNKLSKIINLNEFQERVRNTEFLNVFYNHYSLKSRDFKEAIKGCDNYFEEYLSSAVDFKNIVKSINKKYKLQITLNEIEDNSTKKIIYNPTQNRDNLEKYVISHDTLLTYCENIITKQKLLKRLFSDRYPYVLIDEYQDTDVKVTNIIDSIREYSNSKKKFVVGFFGDTLQNIYGSGVGTLPKKGNYTIIEKKYNRRSSKQIVELIEKIRNDNFGQTSIYTDYCNGSYKFYLYGDNFDLNDFLRGNNLTKDTACLLMKNDNISKARAFDKLLSTLKMFPRFKGSNYNNVSNEFLQKNLQQMGWFLREVLAFVEFIQTSVNVNSTVSDVTRFVPDCKQSLTFGGLKNFIENITKVNFTDLTIKNCIDLVINISGEISGKSILNNIFSLDYDTENPFLYIKNRAYDYFYYSKDLERDSKKDFSLIDKFFELNFSQFINWYKYIFDYSIKDGVNYYTLHGSKGLEFENVVVVLEDDFARKKDYFKCFFENYNSIDIKDNNFNEVRNLLYVACSRAKENLYVVYIPHSPKTHETPKIPEDISKNIKNIFGDILIS</sequence>
<dbReference type="GO" id="GO:0005524">
    <property type="term" value="F:ATP binding"/>
    <property type="evidence" value="ECO:0007669"/>
    <property type="project" value="UniProtKB-UniRule"/>
</dbReference>
<evidence type="ECO:0000313" key="11">
    <source>
        <dbReference type="EMBL" id="PCF54650.1"/>
    </source>
</evidence>
<dbReference type="InterPro" id="IPR014017">
    <property type="entry name" value="DNA_helicase_UvrD-like_C"/>
</dbReference>
<dbReference type="Gene3D" id="3.40.50.300">
    <property type="entry name" value="P-loop containing nucleotide triphosphate hydrolases"/>
    <property type="match status" value="2"/>
</dbReference>
<evidence type="ECO:0000256" key="8">
    <source>
        <dbReference type="ARBA" id="ARBA00048988"/>
    </source>
</evidence>
<keyword evidence="5" id="KW-0413">Isomerase</keyword>
<dbReference type="GO" id="GO:0005829">
    <property type="term" value="C:cytosol"/>
    <property type="evidence" value="ECO:0007669"/>
    <property type="project" value="TreeGrafter"/>
</dbReference>
<dbReference type="Pfam" id="PF13361">
    <property type="entry name" value="UvrD_C"/>
    <property type="match status" value="1"/>
</dbReference>
<dbReference type="RefSeq" id="WP_096593279.1">
    <property type="nucleotide sequence ID" value="NZ_MWUU01000011.1"/>
</dbReference>
<protein>
    <recommendedName>
        <fullName evidence="7">DNA 3'-5' helicase</fullName>
        <ecNumber evidence="7">5.6.2.4</ecNumber>
    </recommendedName>
</protein>
<dbReference type="InterPro" id="IPR000212">
    <property type="entry name" value="DNA_helicase_UvrD/REP"/>
</dbReference>
<dbReference type="Pfam" id="PF00580">
    <property type="entry name" value="UvrD-helicase"/>
    <property type="match status" value="1"/>
</dbReference>
<dbReference type="InterPro" id="IPR027417">
    <property type="entry name" value="P-loop_NTPase"/>
</dbReference>
<evidence type="ECO:0000256" key="6">
    <source>
        <dbReference type="ARBA" id="ARBA00034617"/>
    </source>
</evidence>
<reference evidence="11 12" key="1">
    <citation type="journal article" date="2017" name="PLoS ONE">
        <title>Development of a real-time PCR for detection of Staphylococcus pseudintermedius using a novel automated comparison of whole-genome sequences.</title>
        <authorList>
            <person name="Verstappen K.M."/>
            <person name="Huijbregts L."/>
            <person name="Spaninks M."/>
            <person name="Wagenaar J.A."/>
            <person name="Fluit A.C."/>
            <person name="Duim B."/>
        </authorList>
    </citation>
    <scope>NUCLEOTIDE SEQUENCE [LARGE SCALE GENOMIC DNA]</scope>
    <source>
        <strain evidence="11 12">215070706401-1</strain>
    </source>
</reference>
<evidence type="ECO:0000256" key="5">
    <source>
        <dbReference type="ARBA" id="ARBA00023235"/>
    </source>
</evidence>
<dbReference type="InterPro" id="IPR014016">
    <property type="entry name" value="UvrD-like_ATP-bd"/>
</dbReference>
<evidence type="ECO:0000256" key="1">
    <source>
        <dbReference type="ARBA" id="ARBA00022741"/>
    </source>
</evidence>
<comment type="catalytic activity">
    <reaction evidence="8">
        <text>ATP + H2O = ADP + phosphate + H(+)</text>
        <dbReference type="Rhea" id="RHEA:13065"/>
        <dbReference type="ChEBI" id="CHEBI:15377"/>
        <dbReference type="ChEBI" id="CHEBI:15378"/>
        <dbReference type="ChEBI" id="CHEBI:30616"/>
        <dbReference type="ChEBI" id="CHEBI:43474"/>
        <dbReference type="ChEBI" id="CHEBI:456216"/>
        <dbReference type="EC" id="5.6.2.4"/>
    </reaction>
</comment>
<evidence type="ECO:0000256" key="4">
    <source>
        <dbReference type="ARBA" id="ARBA00022840"/>
    </source>
</evidence>
<accession>A0A2A4GWE6</accession>